<feature type="signal peptide" evidence="2">
    <location>
        <begin position="1"/>
        <end position="25"/>
    </location>
</feature>
<organism evidence="3 4">
    <name type="scientific">Paraburkholderia caffeinitolerans</name>
    <dbReference type="NCBI Taxonomy" id="1723730"/>
    <lineage>
        <taxon>Bacteria</taxon>
        <taxon>Pseudomonadati</taxon>
        <taxon>Pseudomonadota</taxon>
        <taxon>Betaproteobacteria</taxon>
        <taxon>Burkholderiales</taxon>
        <taxon>Burkholderiaceae</taxon>
        <taxon>Paraburkholderia</taxon>
    </lineage>
</organism>
<name>A0A6J5FMQ3_9BURK</name>
<reference evidence="3 4" key="1">
    <citation type="submission" date="2020-04" db="EMBL/GenBank/DDBJ databases">
        <authorList>
            <person name="De Canck E."/>
        </authorList>
    </citation>
    <scope>NUCLEOTIDE SEQUENCE [LARGE SCALE GENOMIC DNA]</scope>
    <source>
        <strain evidence="3 4">LMG 28688</strain>
    </source>
</reference>
<keyword evidence="4" id="KW-1185">Reference proteome</keyword>
<sequence>MKKYLVLGLSVAVLASASVATNTFAQEKTDAEVRQDSGHQVARNQQNASGVGAEMSGSGASGVAGPSGAGKAEPNCVGPASFCTLFFGS</sequence>
<feature type="region of interest" description="Disordered" evidence="1">
    <location>
        <begin position="32"/>
        <end position="74"/>
    </location>
</feature>
<dbReference type="EMBL" id="CADIKL010000006">
    <property type="protein sequence ID" value="CAB3783566.1"/>
    <property type="molecule type" value="Genomic_DNA"/>
</dbReference>
<evidence type="ECO:0000256" key="1">
    <source>
        <dbReference type="SAM" id="MobiDB-lite"/>
    </source>
</evidence>
<dbReference type="RefSeq" id="WP_175194671.1">
    <property type="nucleotide sequence ID" value="NZ_CADIKL010000006.1"/>
</dbReference>
<evidence type="ECO:0000313" key="3">
    <source>
        <dbReference type="EMBL" id="CAB3783566.1"/>
    </source>
</evidence>
<accession>A0A6J5FMQ3</accession>
<protein>
    <submittedName>
        <fullName evidence="3">Uncharacterized protein</fullName>
    </submittedName>
</protein>
<dbReference type="Proteomes" id="UP000494119">
    <property type="component" value="Unassembled WGS sequence"/>
</dbReference>
<dbReference type="AlphaFoldDB" id="A0A6J5FMQ3"/>
<gene>
    <name evidence="3" type="ORF">LMG28688_01673</name>
</gene>
<feature type="chain" id="PRO_5027103731" evidence="2">
    <location>
        <begin position="26"/>
        <end position="89"/>
    </location>
</feature>
<evidence type="ECO:0000313" key="4">
    <source>
        <dbReference type="Proteomes" id="UP000494119"/>
    </source>
</evidence>
<feature type="compositionally biased region" description="Gly residues" evidence="1">
    <location>
        <begin position="59"/>
        <end position="68"/>
    </location>
</feature>
<proteinExistence type="predicted"/>
<keyword evidence="2" id="KW-0732">Signal</keyword>
<evidence type="ECO:0000256" key="2">
    <source>
        <dbReference type="SAM" id="SignalP"/>
    </source>
</evidence>
<feature type="compositionally biased region" description="Low complexity" evidence="1">
    <location>
        <begin position="48"/>
        <end position="58"/>
    </location>
</feature>